<organism evidence="1 2">
    <name type="scientific">Sodalis ligni</name>
    <dbReference type="NCBI Taxonomy" id="2697027"/>
    <lineage>
        <taxon>Bacteria</taxon>
        <taxon>Pseudomonadati</taxon>
        <taxon>Pseudomonadota</taxon>
        <taxon>Gammaproteobacteria</taxon>
        <taxon>Enterobacterales</taxon>
        <taxon>Bruguierivoracaceae</taxon>
        <taxon>Sodalis</taxon>
    </lineage>
</organism>
<dbReference type="RefSeq" id="WP_243701528.1">
    <property type="nucleotide sequence ID" value="NZ_SJOI01000001.1"/>
</dbReference>
<accession>A0A4R1NLK9</accession>
<dbReference type="AlphaFoldDB" id="A0A4R1NLK9"/>
<reference evidence="1 2" key="1">
    <citation type="submission" date="2019-02" db="EMBL/GenBank/DDBJ databases">
        <title>Investigation of anaerobic lignin degradation for improved lignocellulosic biofuels.</title>
        <authorList>
            <person name="Deangelis K."/>
        </authorList>
    </citation>
    <scope>NUCLEOTIDE SEQUENCE [LARGE SCALE GENOMIC DNA]</scope>
    <source>
        <strain evidence="1 2">159R</strain>
    </source>
</reference>
<keyword evidence="2" id="KW-1185">Reference proteome</keyword>
<dbReference type="EMBL" id="SJOI01000001">
    <property type="protein sequence ID" value="TCL06851.1"/>
    <property type="molecule type" value="Genomic_DNA"/>
</dbReference>
<name>A0A4R1NLK9_9GAMM</name>
<evidence type="ECO:0000313" key="1">
    <source>
        <dbReference type="EMBL" id="TCL06851.1"/>
    </source>
</evidence>
<gene>
    <name evidence="1" type="ORF">EZJ58_5148</name>
</gene>
<evidence type="ECO:0000313" key="2">
    <source>
        <dbReference type="Proteomes" id="UP000294555"/>
    </source>
</evidence>
<protein>
    <submittedName>
        <fullName evidence="1">Uncharacterized protein</fullName>
    </submittedName>
</protein>
<dbReference type="Proteomes" id="UP000294555">
    <property type="component" value="Unassembled WGS sequence"/>
</dbReference>
<proteinExistence type="predicted"/>
<sequence length="220" mass="24485">MDKYEKKRLIGFAEKYIQYQEKLRTRLPVDICQEKLFRIALDALTATPVENPTCTCPSGDGSLRWPCPEHPPAALDDYFASLVSRARVSADKAMRKYPQPNYVLLKVAEEAGEVVQAGVHYAENRMPWQNVEDEITQLLAMLIRLVTEGDQINGITPPESCRVAISSAIQPSKSATSRLEQMARETAEDVMFTADGADMLDRIAARILTSLRAAQGVDRG</sequence>
<comment type="caution">
    <text evidence="1">The sequence shown here is derived from an EMBL/GenBank/DDBJ whole genome shotgun (WGS) entry which is preliminary data.</text>
</comment>